<feature type="compositionally biased region" description="Basic and acidic residues" evidence="1">
    <location>
        <begin position="532"/>
        <end position="543"/>
    </location>
</feature>
<feature type="region of interest" description="Disordered" evidence="1">
    <location>
        <begin position="1770"/>
        <end position="1800"/>
    </location>
</feature>
<evidence type="ECO:0000256" key="1">
    <source>
        <dbReference type="SAM" id="MobiDB-lite"/>
    </source>
</evidence>
<dbReference type="InParanoid" id="A0A7E5WME0"/>
<gene>
    <name evidence="3" type="primary">LOC113503947</name>
</gene>
<evidence type="ECO:0000313" key="2">
    <source>
        <dbReference type="Proteomes" id="UP000322000"/>
    </source>
</evidence>
<feature type="region of interest" description="Disordered" evidence="1">
    <location>
        <begin position="2028"/>
        <end position="2048"/>
    </location>
</feature>
<feature type="compositionally biased region" description="Low complexity" evidence="1">
    <location>
        <begin position="1840"/>
        <end position="1849"/>
    </location>
</feature>
<dbReference type="KEGG" id="tnl:113503947"/>
<feature type="region of interest" description="Disordered" evidence="1">
    <location>
        <begin position="525"/>
        <end position="547"/>
    </location>
</feature>
<accession>A0A7E5WME0</accession>
<dbReference type="RefSeq" id="XP_026741893.1">
    <property type="nucleotide sequence ID" value="XM_026886092.1"/>
</dbReference>
<feature type="non-terminal residue" evidence="3">
    <location>
        <position position="3223"/>
    </location>
</feature>
<protein>
    <submittedName>
        <fullName evidence="3">Uncharacterized protein LOC113503947</fullName>
    </submittedName>
</protein>
<feature type="region of interest" description="Disordered" evidence="1">
    <location>
        <begin position="1834"/>
        <end position="1855"/>
    </location>
</feature>
<sequence length="3223" mass="350286">MKVLESIYVNKKLQHELSYFNEDKPPCQENYDVIIRKKKRKKHNMNKTCKRTQQPSIAFLISKPCISKKIKAVATRTSMPELNKNTNSAPNRNRSYIGIHEQNAAPFHSKFTINMVSEYDKAVNPFFHSQTKWKIYRCQIGTTEESCCCSCNSDAMFEVMKSLYDCYKKKNCDHCECILCGHKHREERRLGELRKSLGVIEPTVSAKTLKEKVKAAEKLLEGKSTAEKEQILKDLVKSKQPLPTGKTSSEKSLIKKVRTELGLPPPPETAAAKAKMSKAQAAGLITPLEGKTAAEKEKILKAQAAMGIELPKGRTASEMALISKVKTASGIPVGVAPEMVQTAKAPGQITPLKGKTPAQREKVLRGLAMQGIPLPEGKTPSDRKLNDKVRADLGLPPEPKSKSIREKHTQAANIGLLQPLEGKTAAEKEKILQGFYDMGIPLPEGRTASEKALIAKIKAKSGAAEAVPSKQLAKGKGAGVLTPLKGKSPAEKEKILRGLAMSGIPLPEGRTASEKRLIDKVRADLGLPPEPRTPDMRKKHEQAAEAGILQPLEGKSLKEKEVNLRKLQDLGIPLPEGRTASEKALIAKILAELFTDKLAPSEKMRKAKAAGLITPLKGKTPDHKERILRGLAMYGIPLPEGKTASEKKLINKVIADLGLPPEATTPEARAKYEKAANVGILFPLEGKTQKQKEDILQGLYDMGIPLPEGRTASEKALIAKIKAKSRPSEAVPSKKLAKAKGAGVLTPLKGKSPAEKEKILRGLAMSGIPLPEGRTASEKRLIDKVRADLGLPPEPRTPDMRKKHEQAAEAGILQPLEGKSLKEKEVNLRKLQDLGIPLPEGRTASEKALIAKILAELFTDKLAPSEKMRKAKAAGLITPLRGKTPDHKERILRGLAMYGIPLPEGKTASEKKLINKVIADLGLPPEATTPEARAKYEKAANVGILFPLEGKTQKQKEDILQGLYDMGIPLPEGRTASEKALIAKIKAKSRPSEAVPSKKLAKAKGAGVLTPLKGKSPAEKEKILRGLAMSGIPLPEGRTASEKRLIDKVRADLGLPPEPRTPDMRKKHEQAAEAGILQPLEGKSLKEKEVNLRKLQDLGIPLPEGRTASEKALIAKILAELFTDKLAPSEKMRKAKAAGLITPLRGKTPDHKERILRGLAMYGIPLPEGKTASEKKLINKVINDLGLPPEATTPEARAKYEKAANVGILFPLEGKTQKQKEDILQGLYDMGIPLPEGRTASEKALIAKIKAKSRPSEAVPSKKLAKAKGAGVLTPLKGKSPAEKEKILRGLAMSGIPLPEGRTASEKRLIDKVRADLGLPPEPRTPDMRKKHEQAAEAGILQPLEGKSLKEKEVNLRKLQDLGIPLPEGRTASEKALIAKILAELFTDKLAPSEKMRKAKAAGLITPLRGKTPDHKERILRGLAMYGIPLPEGKTASEKKLINKVIADLGLPPEATTPEARAKYEKAANAGKLLPLEGKTRKQKEDILYGLHGMGIPLPEGRTASEKSLIAKFKAKLRAVAPSEKKPGAVAAGLKSPLEGKSPAEIEKLLRDLAMRGVPLPEGRSSSQKKLIEKIRNELGLPPEPTTASMKNKHVKAAEVGLLLPLEGKSPKEKEKILKGLLDMGVPLPEGRTSSEKALISKLKSKGAASITTDKIRKAKAAGLLTPLAGKSAEQRQKVVKGLAKAGLPLPEGKTSSEKSVIRKVKKETGIPDTTPSEKLRKAKAAGLLTPLEGKAPAKREKILRGRAAAGLPLPVGKSPSERALLQKIKDDTGHVTPSPSERLRRAKAAGLVTPLKGKSSTAKEKILKDMLAAGVPIPEGETSSEKELIKKLTAEHPKTPSVKVKPTKAAGVLSPLEGKTPAQKEKNLRGLVKARIPLPEGKTPSEKEIINKVRKDMGLPPEPKTPSLREKMRKAQAAGLLTPLEGKSAAQKEKIIKGLVEAGIPLPIGRTASEIALIERILAALNAPKVPSAKLRKAKAAGLMTPLKGKSAAERERILRGLADLGLPLPEARTASDRKIEDKVRTELGLPPEPKTPSMREKHEKASTAGVLVPLEGLSNAGKEKVLKAQLDLGLDLPEGRTPSEKALIAKVKGLGIKETASEKLRKAKSAGLVTPIAGKSAAQKEKIMRGLAEIGLPLPEAKSASDKALAHKVRTDLGLPPEPKTPSMKVKHEKASEAGVLVPLEGLSKADKEKVLKAQASMGLPLPEGRTSSEKEMIAKIRAESKRFAKIPSEKLRKAKAAGLLTPMEGKSKAQKEKLLRALAMLGIPLPEAKTVSDKKLTDKVRAELGVPPEPKTPSMKERHEKASADGVLIPLEGLPPAEKEKVLRAQFDRGMILPEGRTASEKALIAKIKGEKEPAKVPPEKLKKAKAAGLLTPLEGKSAADKEKIIKGLAEAGLPLPEGKTASEKSIIHKVRTQLGIPPPAKTPSEKAVVHKAKAEGLFTPISGKPPAEKEKILKGLAEAGLPMPVGQTASEKAMIKKIRSESGLPAQATASEKMGKIKTKSKKIGVAQGIAGEEYEDIKKTTKCDRGCGCDKKRIRFKHSYVKIRVTSPDISSLCSCPYECLPGVKSGAFIDNDGIKVTVGSAVGIPSYSGEDSYMTSHKIRNATFRGWADNRKAHFNDKKIKTLFDKNNKSPMMRFENLESECDVSEDRDDIFLNTTSSDVSDGSVFQLQYRLPHNVTESEQSYLYCEGWAGEPNEIFKTLRRFKSSGILYPEAVSNDYKITEGSSRSSFESVMIIDSETSLSLTTNSSDSMDTISVMSFADSSVTSNSSHYFGYQLFEDLYSHSSNEEERSISRIDYDTYGTVTSNSNHLLRESAPFTSHLNNFTRKLLEARKQNEYLVFRMSQTQFTNAQKNQYRNKRRNNTAEPIVVINHLDKNRDVKAMVDNLLAKSAFSDASSIFVVVQSDDNEAGNSSDGRNSTICIQMSENPTKWKNKIGGNPDKARRKLSSVSHGVKISAKGKKYLLQELPTAVFSQNPKEPLSISKNQPVEKNNVLKEVLAEEKEEKTDFIENVIENIKEKPKDKTTEAREDLNENSKDRTKDKDDTNHKLCQATIPNEKVPVAEHRCEIVSMDTTADRPCCCQIWSQDKYLAAKVMSAQINPLLVKQAIDMEQHGSYISLDLAPSPETHYRVPQSTTRGHGVKKTPQEVCMASTEQAPQKCQCSPEKLREMLELAIKAGRNRNFRSVGVEVKTLTSTQRDNKGDCKACLKNKSP</sequence>
<dbReference type="Proteomes" id="UP000322000">
    <property type="component" value="Chromosome 20"/>
</dbReference>
<name>A0A7E5WME0_TRINI</name>
<reference evidence="3" key="1">
    <citation type="submission" date="2025-08" db="UniProtKB">
        <authorList>
            <consortium name="RefSeq"/>
        </authorList>
    </citation>
    <scope>IDENTIFICATION</scope>
</reference>
<dbReference type="OrthoDB" id="7455220at2759"/>
<organism evidence="2 3">
    <name type="scientific">Trichoplusia ni</name>
    <name type="common">Cabbage looper</name>
    <dbReference type="NCBI Taxonomy" id="7111"/>
    <lineage>
        <taxon>Eukaryota</taxon>
        <taxon>Metazoa</taxon>
        <taxon>Ecdysozoa</taxon>
        <taxon>Arthropoda</taxon>
        <taxon>Hexapoda</taxon>
        <taxon>Insecta</taxon>
        <taxon>Pterygota</taxon>
        <taxon>Neoptera</taxon>
        <taxon>Endopterygota</taxon>
        <taxon>Lepidoptera</taxon>
        <taxon>Glossata</taxon>
        <taxon>Ditrysia</taxon>
        <taxon>Noctuoidea</taxon>
        <taxon>Noctuidae</taxon>
        <taxon>Plusiinae</taxon>
        <taxon>Trichoplusia</taxon>
    </lineage>
</organism>
<proteinExistence type="predicted"/>
<evidence type="ECO:0000313" key="3">
    <source>
        <dbReference type="RefSeq" id="XP_026741893.1"/>
    </source>
</evidence>
<keyword evidence="2" id="KW-1185">Reference proteome</keyword>
<feature type="region of interest" description="Disordered" evidence="1">
    <location>
        <begin position="3030"/>
        <end position="3056"/>
    </location>
</feature>
<dbReference type="GeneID" id="113503947"/>